<keyword evidence="6 11" id="KW-0812">Transmembrane</keyword>
<comment type="caution">
    <text evidence="14">The sequence shown here is derived from an EMBL/GenBank/DDBJ whole genome shotgun (WGS) entry which is preliminary data.</text>
</comment>
<evidence type="ECO:0000256" key="1">
    <source>
        <dbReference type="ARBA" id="ARBA00000085"/>
    </source>
</evidence>
<evidence type="ECO:0000256" key="7">
    <source>
        <dbReference type="ARBA" id="ARBA00022777"/>
    </source>
</evidence>
<dbReference type="InterPro" id="IPR003594">
    <property type="entry name" value="HATPase_dom"/>
</dbReference>
<evidence type="ECO:0000256" key="10">
    <source>
        <dbReference type="ARBA" id="ARBA00023136"/>
    </source>
</evidence>
<evidence type="ECO:0000313" key="15">
    <source>
        <dbReference type="Proteomes" id="UP000319931"/>
    </source>
</evidence>
<keyword evidence="9" id="KW-0902">Two-component regulatory system</keyword>
<dbReference type="PRINTS" id="PR00344">
    <property type="entry name" value="BCTRLSENSOR"/>
</dbReference>
<dbReference type="Gene3D" id="3.30.565.10">
    <property type="entry name" value="Histidine kinase-like ATPase, C-terminal domain"/>
    <property type="match status" value="1"/>
</dbReference>
<dbReference type="Pfam" id="PF00512">
    <property type="entry name" value="HisKA"/>
    <property type="match status" value="1"/>
</dbReference>
<evidence type="ECO:0000313" key="14">
    <source>
        <dbReference type="EMBL" id="TPG47986.1"/>
    </source>
</evidence>
<evidence type="ECO:0000256" key="8">
    <source>
        <dbReference type="ARBA" id="ARBA00022989"/>
    </source>
</evidence>
<dbReference type="OrthoDB" id="9809329at2"/>
<dbReference type="GO" id="GO:0005886">
    <property type="term" value="C:plasma membrane"/>
    <property type="evidence" value="ECO:0007669"/>
    <property type="project" value="TreeGrafter"/>
</dbReference>
<comment type="catalytic activity">
    <reaction evidence="1">
        <text>ATP + protein L-histidine = ADP + protein N-phospho-L-histidine.</text>
        <dbReference type="EC" id="2.7.13.3"/>
    </reaction>
</comment>
<dbReference type="SUPFAM" id="SSF55874">
    <property type="entry name" value="ATPase domain of HSP90 chaperone/DNA topoisomerase II/histidine kinase"/>
    <property type="match status" value="1"/>
</dbReference>
<dbReference type="SMART" id="SM00387">
    <property type="entry name" value="HATPase_c"/>
    <property type="match status" value="1"/>
</dbReference>
<dbReference type="Gene3D" id="1.10.287.130">
    <property type="match status" value="1"/>
</dbReference>
<reference evidence="14 15" key="1">
    <citation type="journal article" date="2019" name="Environ. Microbiol.">
        <title>Species interactions and distinct microbial communities in high Arctic permafrost affected cryosols are associated with the CH4 and CO2 gas fluxes.</title>
        <authorList>
            <person name="Altshuler I."/>
            <person name="Hamel J."/>
            <person name="Turney S."/>
            <person name="Magnuson E."/>
            <person name="Levesque R."/>
            <person name="Greer C."/>
            <person name="Whyte L.G."/>
        </authorList>
    </citation>
    <scope>NUCLEOTIDE SEQUENCE [LARGE SCALE GENOMIC DNA]</scope>
    <source>
        <strain evidence="14 15">E6.1</strain>
    </source>
</reference>
<dbReference type="SUPFAM" id="SSF47384">
    <property type="entry name" value="Homodimeric domain of signal transducing histidine kinase"/>
    <property type="match status" value="1"/>
</dbReference>
<keyword evidence="4" id="KW-0597">Phosphoprotein</keyword>
<keyword evidence="7 14" id="KW-0418">Kinase</keyword>
<feature type="transmembrane region" description="Helical" evidence="11">
    <location>
        <begin position="20"/>
        <end position="40"/>
    </location>
</feature>
<comment type="subcellular location">
    <subcellularLocation>
        <location evidence="2">Membrane</location>
        <topology evidence="2">Multi-pass membrane protein</topology>
    </subcellularLocation>
</comment>
<dbReference type="SMART" id="SM00304">
    <property type="entry name" value="HAMP"/>
    <property type="match status" value="1"/>
</dbReference>
<dbReference type="EMBL" id="RCZC01000010">
    <property type="protein sequence ID" value="TPG47986.1"/>
    <property type="molecule type" value="Genomic_DNA"/>
</dbReference>
<dbReference type="PROSITE" id="PS50885">
    <property type="entry name" value="HAMP"/>
    <property type="match status" value="1"/>
</dbReference>
<evidence type="ECO:0000256" key="6">
    <source>
        <dbReference type="ARBA" id="ARBA00022692"/>
    </source>
</evidence>
<dbReference type="Pfam" id="PF02518">
    <property type="entry name" value="HATPase_c"/>
    <property type="match status" value="1"/>
</dbReference>
<dbReference type="EC" id="2.7.13.3" evidence="3"/>
<evidence type="ECO:0000256" key="3">
    <source>
        <dbReference type="ARBA" id="ARBA00012438"/>
    </source>
</evidence>
<dbReference type="InterPro" id="IPR036890">
    <property type="entry name" value="HATPase_C_sf"/>
</dbReference>
<dbReference type="CDD" id="cd00082">
    <property type="entry name" value="HisKA"/>
    <property type="match status" value="1"/>
</dbReference>
<keyword evidence="8 11" id="KW-1133">Transmembrane helix</keyword>
<name>A0A502FF88_9SPHN</name>
<dbReference type="GO" id="GO:0000155">
    <property type="term" value="F:phosphorelay sensor kinase activity"/>
    <property type="evidence" value="ECO:0007669"/>
    <property type="project" value="InterPro"/>
</dbReference>
<sequence>MKLFRKGSLEGRLVGRLAALSIVAMVVGFAGLVIKAYRIAHGLSEEGQADVFVEEFMKEAAWSFPLFAAVVLATVVVTVRTSLAPLKQASNRASRIDPTSPGVRLDNVGVPNELLSLVAAINEALDRLERGFETQRRFTGDAAHELRTPLAILTSGLEAMPESDEVRRLRQDVMRMTRLVEQLLRIARLDALPIDTRPTVDLGEITTAVVEQLAPWAVGLGCTIALEPPPAPIVISGDADALASAVRNLIENAVHHTLAGTEVVVAVNAPAQVRVTDHGPGIPESDRANVFSRFWRAPGQARTGAGLGLAIVAQVAHAHRGSIGIEDGPQAGANFVLNLKPSSQ</sequence>
<dbReference type="InterPro" id="IPR003661">
    <property type="entry name" value="HisK_dim/P_dom"/>
</dbReference>
<dbReference type="PANTHER" id="PTHR45436:SF15">
    <property type="entry name" value="SENSOR HISTIDINE KINASE CUSS"/>
    <property type="match status" value="1"/>
</dbReference>
<proteinExistence type="predicted"/>
<keyword evidence="15" id="KW-1185">Reference proteome</keyword>
<dbReference type="RefSeq" id="WP_140852315.1">
    <property type="nucleotide sequence ID" value="NZ_RCZC01000010.1"/>
</dbReference>
<dbReference type="InterPro" id="IPR003660">
    <property type="entry name" value="HAMP_dom"/>
</dbReference>
<dbReference type="PANTHER" id="PTHR45436">
    <property type="entry name" value="SENSOR HISTIDINE KINASE YKOH"/>
    <property type="match status" value="1"/>
</dbReference>
<evidence type="ECO:0000256" key="11">
    <source>
        <dbReference type="SAM" id="Phobius"/>
    </source>
</evidence>
<feature type="domain" description="HAMP" evidence="13">
    <location>
        <begin position="80"/>
        <end position="133"/>
    </location>
</feature>
<feature type="domain" description="Histidine kinase" evidence="12">
    <location>
        <begin position="141"/>
        <end position="343"/>
    </location>
</feature>
<evidence type="ECO:0000256" key="4">
    <source>
        <dbReference type="ARBA" id="ARBA00022553"/>
    </source>
</evidence>
<evidence type="ECO:0000259" key="13">
    <source>
        <dbReference type="PROSITE" id="PS50885"/>
    </source>
</evidence>
<evidence type="ECO:0000256" key="9">
    <source>
        <dbReference type="ARBA" id="ARBA00023012"/>
    </source>
</evidence>
<evidence type="ECO:0000256" key="5">
    <source>
        <dbReference type="ARBA" id="ARBA00022679"/>
    </source>
</evidence>
<dbReference type="InterPro" id="IPR005467">
    <property type="entry name" value="His_kinase_dom"/>
</dbReference>
<dbReference type="Proteomes" id="UP000319931">
    <property type="component" value="Unassembled WGS sequence"/>
</dbReference>
<dbReference type="InterPro" id="IPR036097">
    <property type="entry name" value="HisK_dim/P_sf"/>
</dbReference>
<keyword evidence="10 11" id="KW-0472">Membrane</keyword>
<dbReference type="PROSITE" id="PS50109">
    <property type="entry name" value="HIS_KIN"/>
    <property type="match status" value="1"/>
</dbReference>
<gene>
    <name evidence="14" type="ORF">EAH76_21405</name>
</gene>
<organism evidence="14 15">
    <name type="scientific">Sphingomonas glacialis</name>
    <dbReference type="NCBI Taxonomy" id="658225"/>
    <lineage>
        <taxon>Bacteria</taxon>
        <taxon>Pseudomonadati</taxon>
        <taxon>Pseudomonadota</taxon>
        <taxon>Alphaproteobacteria</taxon>
        <taxon>Sphingomonadales</taxon>
        <taxon>Sphingomonadaceae</taxon>
        <taxon>Sphingomonas</taxon>
    </lineage>
</organism>
<evidence type="ECO:0000256" key="2">
    <source>
        <dbReference type="ARBA" id="ARBA00004141"/>
    </source>
</evidence>
<evidence type="ECO:0000259" key="12">
    <source>
        <dbReference type="PROSITE" id="PS50109"/>
    </source>
</evidence>
<dbReference type="AlphaFoldDB" id="A0A502FF88"/>
<accession>A0A502FF88</accession>
<dbReference type="InterPro" id="IPR050428">
    <property type="entry name" value="TCS_sensor_his_kinase"/>
</dbReference>
<feature type="transmembrane region" description="Helical" evidence="11">
    <location>
        <begin position="60"/>
        <end position="79"/>
    </location>
</feature>
<protein>
    <recommendedName>
        <fullName evidence="3">histidine kinase</fullName>
        <ecNumber evidence="3">2.7.13.3</ecNumber>
    </recommendedName>
</protein>
<dbReference type="InterPro" id="IPR004358">
    <property type="entry name" value="Sig_transdc_His_kin-like_C"/>
</dbReference>
<keyword evidence="5" id="KW-0808">Transferase</keyword>
<dbReference type="SMART" id="SM00388">
    <property type="entry name" value="HisKA"/>
    <property type="match status" value="1"/>
</dbReference>